<evidence type="ECO:0000259" key="1">
    <source>
        <dbReference type="Pfam" id="PF04293"/>
    </source>
</evidence>
<dbReference type="InterPro" id="IPR057008">
    <property type="entry name" value="SpoVR-like_C"/>
</dbReference>
<feature type="domain" description="SpoVR protein-like N-terminal" evidence="1">
    <location>
        <begin position="4"/>
        <end position="409"/>
    </location>
</feature>
<evidence type="ECO:0000313" key="4">
    <source>
        <dbReference type="Proteomes" id="UP000524246"/>
    </source>
</evidence>
<dbReference type="InterPro" id="IPR056174">
    <property type="entry name" value="SpoVR_N"/>
</dbReference>
<dbReference type="PANTHER" id="PTHR30029:SF2">
    <property type="entry name" value="STAGE V SPORULATION PROTEIN R"/>
    <property type="match status" value="1"/>
</dbReference>
<sequence length="484" mass="56826">MVVDINELQKWDEKILKLVNSFGLNPYPQEFEICDHNEMIGYMAYTGMPSHYSHWSYGKGFERQKTLYEHGVSGLPYEMVINSNPCVAYLMRDNSLLLQVLTIAHVYGHNDFFANNFTFTSATDAKYTLETFRNHAHRISNYMEDPSIGLEAVESTIDHAHAISMQVNKNLGIRKQSQDEIRMRKWEAAQDPEDPYANIHPKKEYVAPDLKKVPLEPDEDLLSFIADHNPFLPEWKKDILRIVEKQAKYFIPQMETKIMNEGWASYWHHKILNSLDLPKNLYMEFMVRHNQVLRPQPGGLNPYHLGFCIWHDIEKRWNEGRTGKEFSKEEKPDLTNLDENDTPGRKKIFEVRRSDRDTSFIRRFLTMELMQELELFQHEKRGKDRVITKVADEESWTEVKETLIKNIGANSIPIIKIEDSDFDSKRTLYLKHYHDGRDLQLEYAEHTLKHIQALWEREVVLETILNGKASLLKLTDGTLKIDKL</sequence>
<proteinExistence type="predicted"/>
<dbReference type="Pfam" id="PF04293">
    <property type="entry name" value="SpoVR"/>
    <property type="match status" value="1"/>
</dbReference>
<reference evidence="3 4" key="1">
    <citation type="journal article" date="2020" name="Biotechnol. Biofuels">
        <title>New insights from the biogas microbiome by comprehensive genome-resolved metagenomics of nearly 1600 species originating from multiple anaerobic digesters.</title>
        <authorList>
            <person name="Campanaro S."/>
            <person name="Treu L."/>
            <person name="Rodriguez-R L.M."/>
            <person name="Kovalovszki A."/>
            <person name="Ziels R.M."/>
            <person name="Maus I."/>
            <person name="Zhu X."/>
            <person name="Kougias P.G."/>
            <person name="Basile A."/>
            <person name="Luo G."/>
            <person name="Schluter A."/>
            <person name="Konstantinidis K.T."/>
            <person name="Angelidaki I."/>
        </authorList>
    </citation>
    <scope>NUCLEOTIDE SEQUENCE [LARGE SCALE GENOMIC DNA]</scope>
    <source>
        <strain evidence="3">AS27yjCOA_65</strain>
    </source>
</reference>
<dbReference type="Proteomes" id="UP000524246">
    <property type="component" value="Unassembled WGS sequence"/>
</dbReference>
<evidence type="ECO:0000313" key="3">
    <source>
        <dbReference type="EMBL" id="NMC62634.1"/>
    </source>
</evidence>
<evidence type="ECO:0000259" key="2">
    <source>
        <dbReference type="Pfam" id="PF24755"/>
    </source>
</evidence>
<name>A0A7X9FRS8_9DELT</name>
<organism evidence="3 4">
    <name type="scientific">SAR324 cluster bacterium</name>
    <dbReference type="NCBI Taxonomy" id="2024889"/>
    <lineage>
        <taxon>Bacteria</taxon>
        <taxon>Deltaproteobacteria</taxon>
        <taxon>SAR324 cluster</taxon>
    </lineage>
</organism>
<dbReference type="PANTHER" id="PTHR30029">
    <property type="entry name" value="STAGE V SPORULATION PROTEIN R"/>
    <property type="match status" value="1"/>
</dbReference>
<protein>
    <submittedName>
        <fullName evidence="3">SpoVR family protein</fullName>
    </submittedName>
</protein>
<dbReference type="EMBL" id="JAAZON010000236">
    <property type="protein sequence ID" value="NMC62634.1"/>
    <property type="molecule type" value="Genomic_DNA"/>
</dbReference>
<gene>
    <name evidence="3" type="ORF">GYA55_05630</name>
</gene>
<comment type="caution">
    <text evidence="3">The sequence shown here is derived from an EMBL/GenBank/DDBJ whole genome shotgun (WGS) entry which is preliminary data.</text>
</comment>
<accession>A0A7X9FRS8</accession>
<dbReference type="AlphaFoldDB" id="A0A7X9FRS8"/>
<dbReference type="InterPro" id="IPR007390">
    <property type="entry name" value="Spore_V_R"/>
</dbReference>
<dbReference type="Pfam" id="PF24755">
    <property type="entry name" value="SpoVR_C"/>
    <property type="match status" value="1"/>
</dbReference>
<feature type="domain" description="SpoVR-like C-terminal" evidence="2">
    <location>
        <begin position="413"/>
        <end position="464"/>
    </location>
</feature>